<evidence type="ECO:0000256" key="1">
    <source>
        <dbReference type="ARBA" id="ARBA00022614"/>
    </source>
</evidence>
<reference evidence="5 6" key="1">
    <citation type="submission" date="2019-06" db="EMBL/GenBank/DDBJ databases">
        <title>A chromosome-scale genome assembly of the European perch, Perca fluviatilis.</title>
        <authorList>
            <person name="Roques C."/>
            <person name="Zahm M."/>
            <person name="Cabau C."/>
            <person name="Klopp C."/>
            <person name="Bouchez O."/>
            <person name="Donnadieu C."/>
            <person name="Kuhl H."/>
            <person name="Gislard M."/>
            <person name="Guendouz S."/>
            <person name="Journot L."/>
            <person name="Haffray P."/>
            <person name="Bestin A."/>
            <person name="Morvezen R."/>
            <person name="Feron R."/>
            <person name="Wen M."/>
            <person name="Jouanno E."/>
            <person name="Herpin A."/>
            <person name="Schartl M."/>
            <person name="Postlethwait J."/>
            <person name="Schaerlinger B."/>
            <person name="Chardard D."/>
            <person name="Lecocq T."/>
            <person name="Poncet C."/>
            <person name="Jaffrelo L."/>
            <person name="Lampietro C."/>
            <person name="Guiguen Y."/>
        </authorList>
    </citation>
    <scope>NUCLEOTIDE SEQUENCE [LARGE SCALE GENOMIC DNA]</scope>
    <source>
        <tissue evidence="5">Blood</tissue>
    </source>
</reference>
<dbReference type="PRINTS" id="PR00019">
    <property type="entry name" value="LEURICHRPT"/>
</dbReference>
<sequence>MWRAICLLLIHLENNIMKSWCVLPFFWLAYFCHGTLSCPPLCQCYHRKAEVVCNEVPLTEYPSESLPINTSLLTIQFTNITSISEEHLNATPLLTGLHVYSNHLQSLSSHLLRGVPHLNTLDFTGNKLSDLPADVFINAPLRNLVLKNNLIENADAEWLPDNSNITWFDLSGNSLTKIPAALLQKLPRLENLDLANNRLQKISANSLDPLTKLERLNLQNNKLDTLDESILQRNRNLTHLFLSRNKLNKLPQNLFQELSQLKHLSLDDNQLSHIPAGLLDPLSSLDEEGLDLAANPWLCDGKVEYLWSPGSKTVKNSAVPFSALKMNLWMLLTFTALAECAHSCPDLCSCSFPPSGAEVVCSQSSLTHFPVDGLPSNTTRLSVQSTKLSSITASHLSPVPLLNNLQLYHNNLTSLPSDLLKEVPHLNMLDVTGNQLVHLPPNVFSHASLRSLVLKNNLIEKADAEWFPGNSSVIWLDLSGNRLTGVSAALLQKLPNLENLDLSDNNLQDLQPDALKNLHRLETLNVAGNKLSSLKPTMFTHNPKLSQLFLHENQLQELPATLLQGLQHLDLLMLNQNQLQHFPSELLDERKSSFQMILTGNPWVCDERMEHLWKWLAVHPQNVIFLEDVTCAGPEALKHRQLVSLTDSELGLHKVKNE</sequence>
<dbReference type="SUPFAM" id="SSF52058">
    <property type="entry name" value="L domain-like"/>
    <property type="match status" value="2"/>
</dbReference>
<keyword evidence="1" id="KW-0433">Leucine-rich repeat</keyword>
<dbReference type="PANTHER" id="PTHR24369">
    <property type="entry name" value="ANTIGEN BSP, PUTATIVE-RELATED"/>
    <property type="match status" value="1"/>
</dbReference>
<dbReference type="Pfam" id="PF13306">
    <property type="entry name" value="LRR_5"/>
    <property type="match status" value="1"/>
</dbReference>
<dbReference type="InterPro" id="IPR032675">
    <property type="entry name" value="LRR_dom_sf"/>
</dbReference>
<gene>
    <name evidence="5" type="ORF">PFLUV_G00214370</name>
</gene>
<dbReference type="InterPro" id="IPR026906">
    <property type="entry name" value="LRR_5"/>
</dbReference>
<organism evidence="5 6">
    <name type="scientific">Perca fluviatilis</name>
    <name type="common">European perch</name>
    <dbReference type="NCBI Taxonomy" id="8168"/>
    <lineage>
        <taxon>Eukaryota</taxon>
        <taxon>Metazoa</taxon>
        <taxon>Chordata</taxon>
        <taxon>Craniata</taxon>
        <taxon>Vertebrata</taxon>
        <taxon>Euteleostomi</taxon>
        <taxon>Actinopterygii</taxon>
        <taxon>Neopterygii</taxon>
        <taxon>Teleostei</taxon>
        <taxon>Neoteleostei</taxon>
        <taxon>Acanthomorphata</taxon>
        <taxon>Eupercaria</taxon>
        <taxon>Perciformes</taxon>
        <taxon>Percoidei</taxon>
        <taxon>Percidae</taxon>
        <taxon>Percinae</taxon>
        <taxon>Perca</taxon>
    </lineage>
</organism>
<evidence type="ECO:0000313" key="5">
    <source>
        <dbReference type="EMBL" id="KAF1376717.1"/>
    </source>
</evidence>
<dbReference type="PROSITE" id="PS51450">
    <property type="entry name" value="LRR"/>
    <property type="match status" value="5"/>
</dbReference>
<dbReference type="Pfam" id="PF13855">
    <property type="entry name" value="LRR_8"/>
    <property type="match status" value="4"/>
</dbReference>
<dbReference type="GO" id="GO:0005886">
    <property type="term" value="C:plasma membrane"/>
    <property type="evidence" value="ECO:0007669"/>
    <property type="project" value="TreeGrafter"/>
</dbReference>
<comment type="caution">
    <text evidence="5">The sequence shown here is derived from an EMBL/GenBank/DDBJ whole genome shotgun (WGS) entry which is preliminary data.</text>
</comment>
<dbReference type="InterPro" id="IPR001611">
    <property type="entry name" value="Leu-rich_rpt"/>
</dbReference>
<evidence type="ECO:0000313" key="6">
    <source>
        <dbReference type="Proteomes" id="UP000465112"/>
    </source>
</evidence>
<dbReference type="PANTHER" id="PTHR24369:SF211">
    <property type="entry name" value="LEUCINE-RICH REPEAT-CONTAINING PROTEIN 15-LIKE"/>
    <property type="match status" value="1"/>
</dbReference>
<evidence type="ECO:0000256" key="4">
    <source>
        <dbReference type="ARBA" id="ARBA00023180"/>
    </source>
</evidence>
<dbReference type="AlphaFoldDB" id="A0A6A5DSR3"/>
<evidence type="ECO:0000256" key="3">
    <source>
        <dbReference type="ARBA" id="ARBA00022737"/>
    </source>
</evidence>
<evidence type="ECO:0008006" key="7">
    <source>
        <dbReference type="Google" id="ProtNLM"/>
    </source>
</evidence>
<proteinExistence type="predicted"/>
<protein>
    <recommendedName>
        <fullName evidence="7">LRRCT domain-containing protein</fullName>
    </recommendedName>
</protein>
<dbReference type="Proteomes" id="UP000465112">
    <property type="component" value="Unassembled WGS sequence"/>
</dbReference>
<dbReference type="InterPro" id="IPR050541">
    <property type="entry name" value="LRR_TM_domain-containing"/>
</dbReference>
<keyword evidence="6" id="KW-1185">Reference proteome</keyword>
<dbReference type="FunFam" id="3.80.10.10:FF:000770">
    <property type="entry name" value="Uncharacterized protein"/>
    <property type="match status" value="1"/>
</dbReference>
<dbReference type="SMART" id="SM00369">
    <property type="entry name" value="LRR_TYP"/>
    <property type="match status" value="14"/>
</dbReference>
<accession>A0A6A5DSR3</accession>
<evidence type="ECO:0000256" key="2">
    <source>
        <dbReference type="ARBA" id="ARBA00022729"/>
    </source>
</evidence>
<dbReference type="SMART" id="SM00364">
    <property type="entry name" value="LRR_BAC"/>
    <property type="match status" value="12"/>
</dbReference>
<dbReference type="FunFam" id="3.80.10.10:FF:001164">
    <property type="entry name" value="GH01279p"/>
    <property type="match status" value="1"/>
</dbReference>
<dbReference type="Gene3D" id="3.80.10.10">
    <property type="entry name" value="Ribonuclease Inhibitor"/>
    <property type="match status" value="3"/>
</dbReference>
<keyword evidence="4" id="KW-0325">Glycoprotein</keyword>
<name>A0A6A5DSR3_PERFL</name>
<keyword evidence="2" id="KW-0732">Signal</keyword>
<dbReference type="EMBL" id="VHII01000018">
    <property type="protein sequence ID" value="KAF1376717.1"/>
    <property type="molecule type" value="Genomic_DNA"/>
</dbReference>
<dbReference type="InterPro" id="IPR003591">
    <property type="entry name" value="Leu-rich_rpt_typical-subtyp"/>
</dbReference>
<keyword evidence="3" id="KW-0677">Repeat</keyword>